<dbReference type="EMBL" id="BDOQ01000014">
    <property type="protein sequence ID" value="GBG15185.1"/>
    <property type="molecule type" value="Genomic_DNA"/>
</dbReference>
<keyword evidence="3" id="KW-1185">Reference proteome</keyword>
<comment type="caution">
    <text evidence="2">The sequence shown here is derived from an EMBL/GenBank/DDBJ whole genome shotgun (WGS) entry which is preliminary data.</text>
</comment>
<dbReference type="OrthoDB" id="9794448at2"/>
<organism evidence="2 3">
    <name type="scientific">Novimethylophilus kurashikiensis</name>
    <dbReference type="NCBI Taxonomy" id="1825523"/>
    <lineage>
        <taxon>Bacteria</taxon>
        <taxon>Pseudomonadati</taxon>
        <taxon>Pseudomonadota</taxon>
        <taxon>Betaproteobacteria</taxon>
        <taxon>Nitrosomonadales</taxon>
        <taxon>Methylophilaceae</taxon>
        <taxon>Novimethylophilus</taxon>
    </lineage>
</organism>
<gene>
    <name evidence="2" type="ORF">NMK_2788</name>
</gene>
<sequence>MSAVKDRTRHVRILQASYARWTGKSLLPDDLPIDQAAAWLDDAPYGLVSHGAESDPIFNYANRCALQLFGMSWEAFTQLPSRLSAGPVDREERARLLERVTRDGYIDDYTGIRVAADGRQFLIRNATVWNLLDEAGQYYGQAAMIPEWSDLL</sequence>
<feature type="domain" description="MEKHLA" evidence="1">
    <location>
        <begin position="9"/>
        <end position="149"/>
    </location>
</feature>
<dbReference type="SUPFAM" id="SSF55785">
    <property type="entry name" value="PYP-like sensor domain (PAS domain)"/>
    <property type="match status" value="1"/>
</dbReference>
<evidence type="ECO:0000313" key="3">
    <source>
        <dbReference type="Proteomes" id="UP000245081"/>
    </source>
</evidence>
<dbReference type="RefSeq" id="WP_109016353.1">
    <property type="nucleotide sequence ID" value="NZ_BDOQ01000014.1"/>
</dbReference>
<accession>A0A2R5FAY3</accession>
<dbReference type="InterPro" id="IPR035965">
    <property type="entry name" value="PAS-like_dom_sf"/>
</dbReference>
<dbReference type="Proteomes" id="UP000245081">
    <property type="component" value="Unassembled WGS sequence"/>
</dbReference>
<protein>
    <recommendedName>
        <fullName evidence="1">MEKHLA domain-containing protein</fullName>
    </recommendedName>
</protein>
<evidence type="ECO:0000313" key="2">
    <source>
        <dbReference type="EMBL" id="GBG15185.1"/>
    </source>
</evidence>
<name>A0A2R5FAY3_9PROT</name>
<dbReference type="Gene3D" id="3.30.450.20">
    <property type="entry name" value="PAS domain"/>
    <property type="match status" value="1"/>
</dbReference>
<proteinExistence type="predicted"/>
<evidence type="ECO:0000259" key="1">
    <source>
        <dbReference type="Pfam" id="PF08670"/>
    </source>
</evidence>
<reference evidence="2 3" key="1">
    <citation type="journal article" date="2018" name="Environ. Microbiol.">
        <title>Isolation and genomic characterization of Novimethylophilus kurashikiensis gen. nov. sp. nov., a new lanthanide-dependent methylotrophic species of Methylophilaceae.</title>
        <authorList>
            <person name="Lv H."/>
            <person name="Sahin N."/>
            <person name="Tani A."/>
        </authorList>
    </citation>
    <scope>NUCLEOTIDE SEQUENCE [LARGE SCALE GENOMIC DNA]</scope>
    <source>
        <strain evidence="2 3">La2-4</strain>
    </source>
</reference>
<dbReference type="Pfam" id="PF08670">
    <property type="entry name" value="MEKHLA"/>
    <property type="match status" value="1"/>
</dbReference>
<dbReference type="AlphaFoldDB" id="A0A2R5FAY3"/>
<dbReference type="InterPro" id="IPR013978">
    <property type="entry name" value="MEKHLA"/>
</dbReference>